<gene>
    <name evidence="2" type="ORF">MM415A00980_0006</name>
</gene>
<dbReference type="AlphaFoldDB" id="A0A6M3KB17"/>
<organism evidence="2">
    <name type="scientific">viral metagenome</name>
    <dbReference type="NCBI Taxonomy" id="1070528"/>
    <lineage>
        <taxon>unclassified sequences</taxon>
        <taxon>metagenomes</taxon>
        <taxon>organismal metagenomes</taxon>
    </lineage>
</organism>
<proteinExistence type="predicted"/>
<sequence length="605" mass="66089">MAKVSTKHPERTKTLSFDGFSGGGNLDQDPTVMPVTQLSKFKNVKFVKSIGEDGKPVVSIKPRQGAVRITPSALPGGATVTACTKYINANQYIISGSDSTLYYVDDSTTAPVSIGTIEGIPRFTEFNQKLIIHDGGITKSWNDSTFEKLDCRFEDEVLAVGDSTVIQYTGSITNIPIEESSITITYTSGAATKTITDDGAGLLIGDSDSSTTRTINYTTGAYDFTCSDAPDGGTNLLAEYDQDEGAPRSKDGMVRAGRLYVWGDSTNSSRFWYSSSEDEKAWDTSSGGGHLDCDPDDGYELVGALNYFQSLLLFKGKSLHRLDNFPGDTTFQIEPLDNKTGAVAYRTCLSDGNIISFLGSSHWNAMESTERYGDIQNTVPLSKHFSGVCKQYADASAYSDYYKTDKQLWLTLYDADNSVYLGDIYVINMDAGGQLSLYEFNFGHTCYKYVDGEMLIGGSDGHLYRLDDTETVFKDDGVSYSDSTVIRTAFTDFGMGFLKKHTKEIGVRAAAKAGGTATINLYIDRKYKVAKSLSLTLPAGDAYIFDDGQGVYIYDMTTPIYGSGLFSFKHKITWKSLMVEIKSISGLKGFEIFGIDTQNALVGDR</sequence>
<dbReference type="EMBL" id="MT142356">
    <property type="protein sequence ID" value="QJA78845.1"/>
    <property type="molecule type" value="Genomic_DNA"/>
</dbReference>
<protein>
    <submittedName>
        <fullName evidence="2">Uncharacterized protein</fullName>
    </submittedName>
</protein>
<accession>A0A6M3KB17</accession>
<evidence type="ECO:0000256" key="1">
    <source>
        <dbReference type="SAM" id="MobiDB-lite"/>
    </source>
</evidence>
<name>A0A6M3KB17_9ZZZZ</name>
<evidence type="ECO:0000313" key="2">
    <source>
        <dbReference type="EMBL" id="QJA78845.1"/>
    </source>
</evidence>
<feature type="region of interest" description="Disordered" evidence="1">
    <location>
        <begin position="1"/>
        <end position="22"/>
    </location>
</feature>
<reference evidence="2" key="1">
    <citation type="submission" date="2020-03" db="EMBL/GenBank/DDBJ databases">
        <title>The deep terrestrial virosphere.</title>
        <authorList>
            <person name="Holmfeldt K."/>
            <person name="Nilsson E."/>
            <person name="Simone D."/>
            <person name="Lopez-Fernandez M."/>
            <person name="Wu X."/>
            <person name="de Brujin I."/>
            <person name="Lundin D."/>
            <person name="Andersson A."/>
            <person name="Bertilsson S."/>
            <person name="Dopson M."/>
        </authorList>
    </citation>
    <scope>NUCLEOTIDE SEQUENCE</scope>
    <source>
        <strain evidence="2">MM415A00980</strain>
    </source>
</reference>